<dbReference type="Pfam" id="PF00023">
    <property type="entry name" value="Ank"/>
    <property type="match status" value="1"/>
</dbReference>
<dbReference type="GO" id="GO:0005634">
    <property type="term" value="C:nucleus"/>
    <property type="evidence" value="ECO:0007669"/>
    <property type="project" value="TreeGrafter"/>
</dbReference>
<evidence type="ECO:0000313" key="5">
    <source>
        <dbReference type="Proteomes" id="UP000016931"/>
    </source>
</evidence>
<dbReference type="eggNOG" id="ENOG502RHBR">
    <property type="taxonomic scope" value="Eukaryota"/>
</dbReference>
<evidence type="ECO:0000256" key="3">
    <source>
        <dbReference type="PROSITE-ProRule" id="PRU00023"/>
    </source>
</evidence>
<organism evidence="4 5">
    <name type="scientific">Sphaerulina musiva (strain SO2202)</name>
    <name type="common">Poplar stem canker fungus</name>
    <name type="synonym">Septoria musiva</name>
    <dbReference type="NCBI Taxonomy" id="692275"/>
    <lineage>
        <taxon>Eukaryota</taxon>
        <taxon>Fungi</taxon>
        <taxon>Dikarya</taxon>
        <taxon>Ascomycota</taxon>
        <taxon>Pezizomycotina</taxon>
        <taxon>Dothideomycetes</taxon>
        <taxon>Dothideomycetidae</taxon>
        <taxon>Mycosphaerellales</taxon>
        <taxon>Mycosphaerellaceae</taxon>
        <taxon>Sphaerulina</taxon>
    </lineage>
</organism>
<keyword evidence="1" id="KW-0677">Repeat</keyword>
<dbReference type="OrthoDB" id="3641574at2759"/>
<dbReference type="GeneID" id="27901643"/>
<dbReference type="Gene3D" id="1.25.40.20">
    <property type="entry name" value="Ankyrin repeat-containing domain"/>
    <property type="match status" value="1"/>
</dbReference>
<dbReference type="InterPro" id="IPR036770">
    <property type="entry name" value="Ankyrin_rpt-contain_sf"/>
</dbReference>
<dbReference type="Pfam" id="PF13637">
    <property type="entry name" value="Ank_4"/>
    <property type="match status" value="1"/>
</dbReference>
<sequence>MNSSIYLYNCKTQPPTARMIPQLSDAEFDKIVKYLGGEPTKGEQAVMEAVRKGDQQRVRETSLGLTQRASLHAKLEAVILQKPEILRILLEENRSLSETIAAEAFTRKDKKCIQTILDFGWDINTCLCSVPPLYYAINDIEFMKWLIDRGADIDNRPYLDQPVLSYAIAAGDIRVVHFLLAKGADVMHGNLLHYAVERTDQREGAELIEILAQKGADVNARRHFNAAAWRFKAMSFLPTPLYLACYHENVPAVHALLKRGADPARKILCWGRDGPSALGRARSLHNPELSALLLQFCSKI</sequence>
<name>M3DEZ0_SPHMS</name>
<dbReference type="OMA" id="WRIETRI"/>
<evidence type="ECO:0000256" key="1">
    <source>
        <dbReference type="ARBA" id="ARBA00022737"/>
    </source>
</evidence>
<accession>M3DEZ0</accession>
<evidence type="ECO:0000256" key="2">
    <source>
        <dbReference type="ARBA" id="ARBA00023043"/>
    </source>
</evidence>
<dbReference type="SUPFAM" id="SSF48403">
    <property type="entry name" value="Ankyrin repeat"/>
    <property type="match status" value="1"/>
</dbReference>
<dbReference type="GO" id="GO:2000812">
    <property type="term" value="P:regulation of barbed-end actin filament capping"/>
    <property type="evidence" value="ECO:0007669"/>
    <property type="project" value="TreeGrafter"/>
</dbReference>
<dbReference type="PROSITE" id="PS50088">
    <property type="entry name" value="ANK_REPEAT"/>
    <property type="match status" value="1"/>
</dbReference>
<dbReference type="Proteomes" id="UP000016931">
    <property type="component" value="Unassembled WGS sequence"/>
</dbReference>
<protein>
    <submittedName>
        <fullName evidence="4">Ankyrin</fullName>
    </submittedName>
</protein>
<feature type="repeat" description="ANK" evidence="3">
    <location>
        <begin position="192"/>
        <end position="223"/>
    </location>
</feature>
<evidence type="ECO:0000313" key="4">
    <source>
        <dbReference type="EMBL" id="EMF16089.1"/>
    </source>
</evidence>
<keyword evidence="5" id="KW-1185">Reference proteome</keyword>
<dbReference type="HOGENOM" id="CLU_994057_0_0_1"/>
<reference evidence="4 5" key="1">
    <citation type="journal article" date="2012" name="PLoS Pathog.">
        <title>Diverse lifestyles and strategies of plant pathogenesis encoded in the genomes of eighteen Dothideomycetes fungi.</title>
        <authorList>
            <person name="Ohm R.A."/>
            <person name="Feau N."/>
            <person name="Henrissat B."/>
            <person name="Schoch C.L."/>
            <person name="Horwitz B.A."/>
            <person name="Barry K.W."/>
            <person name="Condon B.J."/>
            <person name="Copeland A.C."/>
            <person name="Dhillon B."/>
            <person name="Glaser F."/>
            <person name="Hesse C.N."/>
            <person name="Kosti I."/>
            <person name="LaButti K."/>
            <person name="Lindquist E.A."/>
            <person name="Lucas S."/>
            <person name="Salamov A.A."/>
            <person name="Bradshaw R.E."/>
            <person name="Ciuffetti L."/>
            <person name="Hamelin R.C."/>
            <person name="Kema G.H.J."/>
            <person name="Lawrence C."/>
            <person name="Scott J.A."/>
            <person name="Spatafora J.W."/>
            <person name="Turgeon B.G."/>
            <person name="de Wit P.J.G.M."/>
            <person name="Zhong S."/>
            <person name="Goodwin S.B."/>
            <person name="Grigoriev I.V."/>
        </authorList>
    </citation>
    <scope>NUCLEOTIDE SEQUENCE [LARGE SCALE GENOMIC DNA]</scope>
    <source>
        <strain evidence="4 5">SO2202</strain>
    </source>
</reference>
<dbReference type="AlphaFoldDB" id="M3DEZ0"/>
<gene>
    <name evidence="4" type="ORF">SEPMUDRAFT_147756</name>
</gene>
<dbReference type="PANTHER" id="PTHR24189:SF50">
    <property type="entry name" value="ANKYRIN REPEAT AND SOCS BOX PROTEIN 2"/>
    <property type="match status" value="1"/>
</dbReference>
<dbReference type="PANTHER" id="PTHR24189">
    <property type="entry name" value="MYOTROPHIN"/>
    <property type="match status" value="1"/>
</dbReference>
<dbReference type="GO" id="GO:0005737">
    <property type="term" value="C:cytoplasm"/>
    <property type="evidence" value="ECO:0007669"/>
    <property type="project" value="TreeGrafter"/>
</dbReference>
<dbReference type="STRING" id="692275.M3DEZ0"/>
<dbReference type="InterPro" id="IPR050745">
    <property type="entry name" value="Multifunctional_regulatory"/>
</dbReference>
<dbReference type="SMART" id="SM00248">
    <property type="entry name" value="ANK"/>
    <property type="match status" value="5"/>
</dbReference>
<proteinExistence type="predicted"/>
<dbReference type="RefSeq" id="XP_016764210.1">
    <property type="nucleotide sequence ID" value="XM_016904506.1"/>
</dbReference>
<keyword evidence="2 3" id="KW-0040">ANK repeat</keyword>
<dbReference type="InterPro" id="IPR002110">
    <property type="entry name" value="Ankyrin_rpt"/>
</dbReference>
<dbReference type="EMBL" id="KB456261">
    <property type="protein sequence ID" value="EMF16089.1"/>
    <property type="molecule type" value="Genomic_DNA"/>
</dbReference>